<dbReference type="PROSITE" id="PS51736">
    <property type="entry name" value="RECOMBINASES_3"/>
    <property type="match status" value="1"/>
</dbReference>
<dbReference type="EMBL" id="NVUS01000037">
    <property type="protein sequence ID" value="PCI96843.1"/>
    <property type="molecule type" value="Genomic_DNA"/>
</dbReference>
<dbReference type="InterPro" id="IPR009057">
    <property type="entry name" value="Homeodomain-like_sf"/>
</dbReference>
<proteinExistence type="inferred from homology"/>
<organism evidence="7">
    <name type="scientific">OCS116 cluster bacterium</name>
    <dbReference type="NCBI Taxonomy" id="2030921"/>
    <lineage>
        <taxon>Bacteria</taxon>
        <taxon>Pseudomonadati</taxon>
        <taxon>Pseudomonadota</taxon>
        <taxon>Alphaproteobacteria</taxon>
        <taxon>OCS116 cluster</taxon>
    </lineage>
</organism>
<keyword evidence="2" id="KW-0229">DNA integration</keyword>
<sequence length="187" mass="20697">MLIGYARTSTVEQIAGYEAQKRDLENVGVEKIFSEQISSVAVRSELLAALDYVRDGDTLVVTKLDRLARSTSNLLQIVDQLEEKKIGLKILDFGGSEIDTKSPTGKLTITMFAAMAQFEREMMLERQREGIAKAKAEGKYKGRKPTVMAKADEIKRLKSEGVGATEIARKLSIGRASVYRILAIEVL</sequence>
<keyword evidence="3" id="KW-0238">DNA-binding</keyword>
<dbReference type="GO" id="GO:0015074">
    <property type="term" value="P:DNA integration"/>
    <property type="evidence" value="ECO:0007669"/>
    <property type="project" value="UniProtKB-KW"/>
</dbReference>
<dbReference type="PANTHER" id="PTHR30461:SF26">
    <property type="entry name" value="RESOLVASE HOMOLOG YNEB"/>
    <property type="match status" value="1"/>
</dbReference>
<dbReference type="SUPFAM" id="SSF53041">
    <property type="entry name" value="Resolvase-like"/>
    <property type="match status" value="1"/>
</dbReference>
<comment type="caution">
    <text evidence="7">The sequence shown here is derived from an EMBL/GenBank/DDBJ whole genome shotgun (WGS) entry which is preliminary data.</text>
</comment>
<accession>A0A2A4YPU6</accession>
<name>A0A2A4YPU6_9PROT</name>
<comment type="similarity">
    <text evidence="1">Belongs to the site-specific recombinase resolvase family.</text>
</comment>
<reference key="1">
    <citation type="submission" date="2017-08" db="EMBL/GenBank/DDBJ databases">
        <title>A dynamic microbial community with high functional redundancy inhabits the cold, oxic subseafloor aquifer.</title>
        <authorList>
            <person name="Tully B.J."/>
            <person name="Wheat C.G."/>
            <person name="Glazer B.T."/>
            <person name="Huber J.A."/>
        </authorList>
    </citation>
    <scope>NUCLEOTIDE SEQUENCE [LARGE SCALE GENOMIC DNA]</scope>
</reference>
<dbReference type="Gene3D" id="3.40.50.1390">
    <property type="entry name" value="Resolvase, N-terminal catalytic domain"/>
    <property type="match status" value="1"/>
</dbReference>
<feature type="active site" description="O-(5'-phospho-DNA)-serine intermediate" evidence="5">
    <location>
        <position position="9"/>
    </location>
</feature>
<gene>
    <name evidence="7" type="ORF">COB13_16880</name>
</gene>
<evidence type="ECO:0000256" key="3">
    <source>
        <dbReference type="ARBA" id="ARBA00023125"/>
    </source>
</evidence>
<dbReference type="Pfam" id="PF02796">
    <property type="entry name" value="HTH_7"/>
    <property type="match status" value="1"/>
</dbReference>
<evidence type="ECO:0000256" key="4">
    <source>
        <dbReference type="ARBA" id="ARBA00023172"/>
    </source>
</evidence>
<dbReference type="GO" id="GO:0000150">
    <property type="term" value="F:DNA strand exchange activity"/>
    <property type="evidence" value="ECO:0007669"/>
    <property type="project" value="InterPro"/>
</dbReference>
<dbReference type="InterPro" id="IPR050639">
    <property type="entry name" value="SSR_resolvase"/>
</dbReference>
<dbReference type="PANTHER" id="PTHR30461">
    <property type="entry name" value="DNA-INVERTASE FROM LAMBDOID PROPHAGE"/>
    <property type="match status" value="1"/>
</dbReference>
<feature type="domain" description="Resolvase/invertase-type recombinase catalytic" evidence="6">
    <location>
        <begin position="1"/>
        <end position="138"/>
    </location>
</feature>
<dbReference type="InterPro" id="IPR006120">
    <property type="entry name" value="Resolvase_HTH_dom"/>
</dbReference>
<dbReference type="AlphaFoldDB" id="A0A2A4YPU6"/>
<evidence type="ECO:0000313" key="7">
    <source>
        <dbReference type="EMBL" id="PCI96843.1"/>
    </source>
</evidence>
<dbReference type="SMART" id="SM00857">
    <property type="entry name" value="Resolvase"/>
    <property type="match status" value="1"/>
</dbReference>
<dbReference type="GO" id="GO:0003677">
    <property type="term" value="F:DNA binding"/>
    <property type="evidence" value="ECO:0007669"/>
    <property type="project" value="UniProtKB-KW"/>
</dbReference>
<reference evidence="7" key="2">
    <citation type="journal article" date="2018" name="ISME J.">
        <title>A dynamic microbial community with high functional redundancy inhabits the cold, oxic subseafloor aquifer.</title>
        <authorList>
            <person name="Tully B.J."/>
            <person name="Wheat C.G."/>
            <person name="Glazer B.T."/>
            <person name="Huber J.A."/>
        </authorList>
    </citation>
    <scope>NUCLEOTIDE SEQUENCE</scope>
    <source>
        <strain evidence="7">NORP83</strain>
    </source>
</reference>
<dbReference type="Gene3D" id="1.10.10.60">
    <property type="entry name" value="Homeodomain-like"/>
    <property type="match status" value="1"/>
</dbReference>
<evidence type="ECO:0000259" key="6">
    <source>
        <dbReference type="PROSITE" id="PS51736"/>
    </source>
</evidence>
<dbReference type="CDD" id="cd03768">
    <property type="entry name" value="SR_ResInv"/>
    <property type="match status" value="1"/>
</dbReference>
<dbReference type="SUPFAM" id="SSF46689">
    <property type="entry name" value="Homeodomain-like"/>
    <property type="match status" value="1"/>
</dbReference>
<dbReference type="Pfam" id="PF00239">
    <property type="entry name" value="Resolvase"/>
    <property type="match status" value="1"/>
</dbReference>
<evidence type="ECO:0000256" key="2">
    <source>
        <dbReference type="ARBA" id="ARBA00022908"/>
    </source>
</evidence>
<protein>
    <submittedName>
        <fullName evidence="7">Integrase</fullName>
    </submittedName>
</protein>
<evidence type="ECO:0000256" key="5">
    <source>
        <dbReference type="PIRSR" id="PIRSR606118-50"/>
    </source>
</evidence>
<dbReference type="InterPro" id="IPR036162">
    <property type="entry name" value="Resolvase-like_N_sf"/>
</dbReference>
<dbReference type="PROSITE" id="PS00398">
    <property type="entry name" value="RECOMBINASES_2"/>
    <property type="match status" value="1"/>
</dbReference>
<dbReference type="InterPro" id="IPR006119">
    <property type="entry name" value="Resolv_N"/>
</dbReference>
<evidence type="ECO:0000256" key="1">
    <source>
        <dbReference type="ARBA" id="ARBA00009913"/>
    </source>
</evidence>
<keyword evidence="4" id="KW-0233">DNA recombination</keyword>
<dbReference type="InterPro" id="IPR006118">
    <property type="entry name" value="Recombinase_CS"/>
</dbReference>